<keyword evidence="3" id="KW-1185">Reference proteome</keyword>
<sequence>MKAIFARAQAVFASSRYATMENGTAFIAGAAIIPITLAATLHLSTAKALPSQQAIPMQNGRTEGSKWERRAAAPTLHCSIFMNDARMHKDRAAAASKGNPAPQSLLQ</sequence>
<dbReference type="VEuPathDB" id="TriTrypDB:BSAL_10540"/>
<gene>
    <name evidence="2" type="ORF">BSAL_10540</name>
</gene>
<name>A0A0S4JC33_BODSA</name>
<dbReference type="EMBL" id="CYKH01001538">
    <property type="protein sequence ID" value="CUG87537.1"/>
    <property type="molecule type" value="Genomic_DNA"/>
</dbReference>
<keyword evidence="1" id="KW-0472">Membrane</keyword>
<dbReference type="Proteomes" id="UP000051952">
    <property type="component" value="Unassembled WGS sequence"/>
</dbReference>
<keyword evidence="1" id="KW-1133">Transmembrane helix</keyword>
<evidence type="ECO:0000256" key="1">
    <source>
        <dbReference type="SAM" id="Phobius"/>
    </source>
</evidence>
<dbReference type="AlphaFoldDB" id="A0A0S4JC33"/>
<proteinExistence type="predicted"/>
<evidence type="ECO:0000313" key="3">
    <source>
        <dbReference type="Proteomes" id="UP000051952"/>
    </source>
</evidence>
<protein>
    <submittedName>
        <fullName evidence="2">Membrane-associated protein, putative</fullName>
    </submittedName>
</protein>
<reference evidence="3" key="1">
    <citation type="submission" date="2015-09" db="EMBL/GenBank/DDBJ databases">
        <authorList>
            <consortium name="Pathogen Informatics"/>
        </authorList>
    </citation>
    <scope>NUCLEOTIDE SEQUENCE [LARGE SCALE GENOMIC DNA]</scope>
    <source>
        <strain evidence="3">Lake Konstanz</strain>
    </source>
</reference>
<accession>A0A0S4JC33</accession>
<feature type="transmembrane region" description="Helical" evidence="1">
    <location>
        <begin position="24"/>
        <end position="43"/>
    </location>
</feature>
<organism evidence="2 3">
    <name type="scientific">Bodo saltans</name>
    <name type="common">Flagellated protozoan</name>
    <dbReference type="NCBI Taxonomy" id="75058"/>
    <lineage>
        <taxon>Eukaryota</taxon>
        <taxon>Discoba</taxon>
        <taxon>Euglenozoa</taxon>
        <taxon>Kinetoplastea</taxon>
        <taxon>Metakinetoplastina</taxon>
        <taxon>Eubodonida</taxon>
        <taxon>Bodonidae</taxon>
        <taxon>Bodo</taxon>
    </lineage>
</organism>
<evidence type="ECO:0000313" key="2">
    <source>
        <dbReference type="EMBL" id="CUG87537.1"/>
    </source>
</evidence>
<keyword evidence="1" id="KW-0812">Transmembrane</keyword>